<keyword evidence="3" id="KW-1185">Reference proteome</keyword>
<dbReference type="InterPro" id="IPR011576">
    <property type="entry name" value="Pyridox_Oxase_N"/>
</dbReference>
<dbReference type="NCBIfam" id="TIGR04023">
    <property type="entry name" value="PPOX_MSMEG_5819"/>
    <property type="match status" value="1"/>
</dbReference>
<comment type="caution">
    <text evidence="2">The sequence shown here is derived from an EMBL/GenBank/DDBJ whole genome shotgun (WGS) entry which is preliminary data.</text>
</comment>
<protein>
    <submittedName>
        <fullName evidence="2">Pyridoxamine 5'-phosphate oxidase family protein</fullName>
    </submittedName>
</protein>
<dbReference type="Gene3D" id="2.30.110.10">
    <property type="entry name" value="Electron Transport, Fmn-binding Protein, Chain A"/>
    <property type="match status" value="1"/>
</dbReference>
<name>A0ABS4T7N3_9PSEU</name>
<evidence type="ECO:0000313" key="2">
    <source>
        <dbReference type="EMBL" id="MBP2319944.1"/>
    </source>
</evidence>
<dbReference type="InterPro" id="IPR024031">
    <property type="entry name" value="MSMEG_5819/OxyR"/>
</dbReference>
<organism evidence="2 3">
    <name type="scientific">Kibdelosporangium banguiense</name>
    <dbReference type="NCBI Taxonomy" id="1365924"/>
    <lineage>
        <taxon>Bacteria</taxon>
        <taxon>Bacillati</taxon>
        <taxon>Actinomycetota</taxon>
        <taxon>Actinomycetes</taxon>
        <taxon>Pseudonocardiales</taxon>
        <taxon>Pseudonocardiaceae</taxon>
        <taxon>Kibdelosporangium</taxon>
    </lineage>
</organism>
<reference evidence="2 3" key="1">
    <citation type="submission" date="2021-03" db="EMBL/GenBank/DDBJ databases">
        <title>Sequencing the genomes of 1000 actinobacteria strains.</title>
        <authorList>
            <person name="Klenk H.-P."/>
        </authorList>
    </citation>
    <scope>NUCLEOTIDE SEQUENCE [LARGE SCALE GENOMIC DNA]</scope>
    <source>
        <strain evidence="2 3">DSM 46670</strain>
    </source>
</reference>
<dbReference type="EMBL" id="JAGINW010000001">
    <property type="protein sequence ID" value="MBP2319944.1"/>
    <property type="molecule type" value="Genomic_DNA"/>
</dbReference>
<evidence type="ECO:0000259" key="1">
    <source>
        <dbReference type="Pfam" id="PF01243"/>
    </source>
</evidence>
<proteinExistence type="predicted"/>
<gene>
    <name evidence="2" type="ORF">JOF56_000329</name>
</gene>
<dbReference type="InterPro" id="IPR012349">
    <property type="entry name" value="Split_barrel_FMN-bd"/>
</dbReference>
<sequence length="143" mass="15735">MPFTQAELDYLASQQLGRLATAQPGGTLQNNPVGFTYNPTTKTIDVRGFGMAKSRKYRNVLAGSPVAFVVDDIYSVDPWRVRCLEIRGRAEAIPDAENPDGPLDGAIIRIHPERIISFGVDRQDVPAHEMKADIRNVQRGSGN</sequence>
<dbReference type="Pfam" id="PF01243">
    <property type="entry name" value="PNPOx_N"/>
    <property type="match status" value="1"/>
</dbReference>
<evidence type="ECO:0000313" key="3">
    <source>
        <dbReference type="Proteomes" id="UP001519332"/>
    </source>
</evidence>
<dbReference type="SUPFAM" id="SSF50475">
    <property type="entry name" value="FMN-binding split barrel"/>
    <property type="match status" value="1"/>
</dbReference>
<accession>A0ABS4T7N3</accession>
<dbReference type="Proteomes" id="UP001519332">
    <property type="component" value="Unassembled WGS sequence"/>
</dbReference>
<dbReference type="RefSeq" id="WP_209633669.1">
    <property type="nucleotide sequence ID" value="NZ_JAGINW010000001.1"/>
</dbReference>
<feature type="domain" description="Pyridoxamine 5'-phosphate oxidase N-terminal" evidence="1">
    <location>
        <begin position="5"/>
        <end position="99"/>
    </location>
</feature>